<dbReference type="Proteomes" id="UP001221898">
    <property type="component" value="Unassembled WGS sequence"/>
</dbReference>
<gene>
    <name evidence="2" type="ORF">AAFF_G00068950</name>
</gene>
<proteinExistence type="predicted"/>
<name>A0AAD7S1J8_9TELE</name>
<sequence>MKALKPGPTHRFLQRGFKGKKPFSPARVSLTARHTSAPVTPPSPITAPNAVPPAPGNEPSKSENIFNRCLSFVRLAVTSPRFRVAVKDSEVTRLQATTAASRRLGA</sequence>
<protein>
    <submittedName>
        <fullName evidence="2">Uncharacterized protein</fullName>
    </submittedName>
</protein>
<comment type="caution">
    <text evidence="2">The sequence shown here is derived from an EMBL/GenBank/DDBJ whole genome shotgun (WGS) entry which is preliminary data.</text>
</comment>
<dbReference type="AlphaFoldDB" id="A0AAD7S1J8"/>
<evidence type="ECO:0000313" key="3">
    <source>
        <dbReference type="Proteomes" id="UP001221898"/>
    </source>
</evidence>
<evidence type="ECO:0000313" key="2">
    <source>
        <dbReference type="EMBL" id="KAJ8392991.1"/>
    </source>
</evidence>
<evidence type="ECO:0000256" key="1">
    <source>
        <dbReference type="SAM" id="MobiDB-lite"/>
    </source>
</evidence>
<feature type="compositionally biased region" description="Pro residues" evidence="1">
    <location>
        <begin position="39"/>
        <end position="56"/>
    </location>
</feature>
<organism evidence="2 3">
    <name type="scientific">Aldrovandia affinis</name>
    <dbReference type="NCBI Taxonomy" id="143900"/>
    <lineage>
        <taxon>Eukaryota</taxon>
        <taxon>Metazoa</taxon>
        <taxon>Chordata</taxon>
        <taxon>Craniata</taxon>
        <taxon>Vertebrata</taxon>
        <taxon>Euteleostomi</taxon>
        <taxon>Actinopterygii</taxon>
        <taxon>Neopterygii</taxon>
        <taxon>Teleostei</taxon>
        <taxon>Notacanthiformes</taxon>
        <taxon>Halosauridae</taxon>
        <taxon>Aldrovandia</taxon>
    </lineage>
</organism>
<accession>A0AAD7S1J8</accession>
<keyword evidence="3" id="KW-1185">Reference proteome</keyword>
<dbReference type="EMBL" id="JAINUG010000141">
    <property type="protein sequence ID" value="KAJ8392991.1"/>
    <property type="molecule type" value="Genomic_DNA"/>
</dbReference>
<feature type="region of interest" description="Disordered" evidence="1">
    <location>
        <begin position="1"/>
        <end position="62"/>
    </location>
</feature>
<reference evidence="2" key="1">
    <citation type="journal article" date="2023" name="Science">
        <title>Genome structures resolve the early diversification of teleost fishes.</title>
        <authorList>
            <person name="Parey E."/>
            <person name="Louis A."/>
            <person name="Montfort J."/>
            <person name="Bouchez O."/>
            <person name="Roques C."/>
            <person name="Iampietro C."/>
            <person name="Lluch J."/>
            <person name="Castinel A."/>
            <person name="Donnadieu C."/>
            <person name="Desvignes T."/>
            <person name="Floi Bucao C."/>
            <person name="Jouanno E."/>
            <person name="Wen M."/>
            <person name="Mejri S."/>
            <person name="Dirks R."/>
            <person name="Jansen H."/>
            <person name="Henkel C."/>
            <person name="Chen W.J."/>
            <person name="Zahm M."/>
            <person name="Cabau C."/>
            <person name="Klopp C."/>
            <person name="Thompson A.W."/>
            <person name="Robinson-Rechavi M."/>
            <person name="Braasch I."/>
            <person name="Lecointre G."/>
            <person name="Bobe J."/>
            <person name="Postlethwait J.H."/>
            <person name="Berthelot C."/>
            <person name="Roest Crollius H."/>
            <person name="Guiguen Y."/>
        </authorList>
    </citation>
    <scope>NUCLEOTIDE SEQUENCE</scope>
    <source>
        <strain evidence="2">NC1722</strain>
    </source>
</reference>